<reference evidence="1 2" key="1">
    <citation type="submission" date="2016-10" db="EMBL/GenBank/DDBJ databases">
        <authorList>
            <person name="de Groot N.N."/>
        </authorList>
    </citation>
    <scope>NUCLEOTIDE SEQUENCE [LARGE SCALE GENOMIC DNA]</scope>
    <source>
        <strain evidence="1">1</strain>
    </source>
</reference>
<organism evidence="1 2">
    <name type="scientific">Nitrosomonas mobilis</name>
    <dbReference type="NCBI Taxonomy" id="51642"/>
    <lineage>
        <taxon>Bacteria</taxon>
        <taxon>Pseudomonadati</taxon>
        <taxon>Pseudomonadota</taxon>
        <taxon>Betaproteobacteria</taxon>
        <taxon>Nitrosomonadales</taxon>
        <taxon>Nitrosomonadaceae</taxon>
        <taxon>Nitrosomonas</taxon>
    </lineage>
</organism>
<gene>
    <name evidence="1" type="ORF">NSMM_190033</name>
</gene>
<dbReference type="OrthoDB" id="9796641at2"/>
<name>A0A1G5SBG6_9PROT</name>
<dbReference type="Proteomes" id="UP000198729">
    <property type="component" value="Unassembled WGS sequence"/>
</dbReference>
<dbReference type="STRING" id="51642.NSMM_190033"/>
<evidence type="ECO:0000313" key="1">
    <source>
        <dbReference type="EMBL" id="SCZ84516.1"/>
    </source>
</evidence>
<dbReference type="Pfam" id="PF14384">
    <property type="entry name" value="BrnA_antitoxin"/>
    <property type="match status" value="1"/>
</dbReference>
<dbReference type="RefSeq" id="WP_090284046.1">
    <property type="nucleotide sequence ID" value="NZ_FMWO01000024.1"/>
</dbReference>
<dbReference type="InterPro" id="IPR025528">
    <property type="entry name" value="BrnA_antitoxin"/>
</dbReference>
<evidence type="ECO:0008006" key="3">
    <source>
        <dbReference type="Google" id="ProtNLM"/>
    </source>
</evidence>
<protein>
    <recommendedName>
        <fullName evidence="3">3-oxoacyl-ACP synthase</fullName>
    </recommendedName>
</protein>
<proteinExistence type="predicted"/>
<evidence type="ECO:0000313" key="2">
    <source>
        <dbReference type="Proteomes" id="UP000198729"/>
    </source>
</evidence>
<dbReference type="EMBL" id="FMWO01000024">
    <property type="protein sequence ID" value="SCZ84516.1"/>
    <property type="molecule type" value="Genomic_DNA"/>
</dbReference>
<keyword evidence="2" id="KW-1185">Reference proteome</keyword>
<sequence length="84" mass="10005">MSISKKRLKEIKAIKDEDIDCSDIPELDETFWKNAVLVHPEKKERLTVRFDADMVEWFKNQGKGYQTKMNTVLRSFYEAHKNEL</sequence>
<accession>A0A1G5SBG6</accession>
<dbReference type="AlphaFoldDB" id="A0A1G5SBG6"/>